<dbReference type="InterPro" id="IPR001338">
    <property type="entry name" value="Class_I_Hydrophobin"/>
</dbReference>
<comment type="subcellular location">
    <subcellularLocation>
        <location evidence="1 7">Secreted</location>
        <location evidence="1 7">Cell wall</location>
    </subcellularLocation>
</comment>
<dbReference type="SMART" id="SM00075">
    <property type="entry name" value="HYDRO"/>
    <property type="match status" value="1"/>
</dbReference>
<gene>
    <name evidence="8" type="ORF">Moror_1288</name>
</gene>
<name>V2X7M1_MONRO</name>
<keyword evidence="5 7" id="KW-1015">Disulfide bond</keyword>
<dbReference type="STRING" id="1381753.V2X7M1"/>
<protein>
    <recommendedName>
        <fullName evidence="7">Hydrophobin</fullName>
    </recommendedName>
</protein>
<keyword evidence="3 7" id="KW-0134">Cell wall</keyword>
<dbReference type="GO" id="GO:0005199">
    <property type="term" value="F:structural constituent of cell wall"/>
    <property type="evidence" value="ECO:0007669"/>
    <property type="project" value="InterPro"/>
</dbReference>
<organism evidence="8 9">
    <name type="scientific">Moniliophthora roreri (strain MCA 2997)</name>
    <name type="common">Cocoa frosty pod rot fungus</name>
    <name type="synonym">Crinipellis roreri</name>
    <dbReference type="NCBI Taxonomy" id="1381753"/>
    <lineage>
        <taxon>Eukaryota</taxon>
        <taxon>Fungi</taxon>
        <taxon>Dikarya</taxon>
        <taxon>Basidiomycota</taxon>
        <taxon>Agaricomycotina</taxon>
        <taxon>Agaricomycetes</taxon>
        <taxon>Agaricomycetidae</taxon>
        <taxon>Agaricales</taxon>
        <taxon>Marasmiineae</taxon>
        <taxon>Marasmiaceae</taxon>
        <taxon>Moniliophthora</taxon>
    </lineage>
</organism>
<sequence>MLNKVLTVTSLATLAAATMPASQCTTLPIQCCNSVHNAWDPTASQLLGLLGILIQDMNVLVGISCTAISVIGIGGNSCTVHPLCCENNDFTPLIAIGCVPVDLSL</sequence>
<accession>V2X7M1</accession>
<dbReference type="Pfam" id="PF01185">
    <property type="entry name" value="Hydrophobin"/>
    <property type="match status" value="1"/>
</dbReference>
<evidence type="ECO:0000256" key="3">
    <source>
        <dbReference type="ARBA" id="ARBA00022512"/>
    </source>
</evidence>
<dbReference type="GO" id="GO:0009277">
    <property type="term" value="C:fungal-type cell wall"/>
    <property type="evidence" value="ECO:0007669"/>
    <property type="project" value="InterPro"/>
</dbReference>
<feature type="signal peptide" evidence="7">
    <location>
        <begin position="1"/>
        <end position="17"/>
    </location>
</feature>
<keyword evidence="4 7" id="KW-0964">Secreted</keyword>
<evidence type="ECO:0000256" key="2">
    <source>
        <dbReference type="ARBA" id="ARBA00010446"/>
    </source>
</evidence>
<proteinExistence type="inferred from homology"/>
<evidence type="ECO:0000256" key="7">
    <source>
        <dbReference type="RuleBase" id="RU365009"/>
    </source>
</evidence>
<comment type="subunit">
    <text evidence="6">Self-assembles to form functional amyloid fibrils called rodlets. Self-assembly into fibrillar rodlets occurs spontaneously at hydrophobic:hydrophilic interfaces and the rodlets further associate laterally to form amphipathic monolayers.</text>
</comment>
<keyword evidence="7" id="KW-0732">Signal</keyword>
<dbReference type="EMBL" id="AWSO01000645">
    <property type="protein sequence ID" value="ESK88490.1"/>
    <property type="molecule type" value="Genomic_DNA"/>
</dbReference>
<reference evidence="8 9" key="1">
    <citation type="journal article" date="2014" name="BMC Genomics">
        <title>Genome and secretome analysis of the hemibiotrophic fungal pathogen, Moniliophthora roreri, which causes frosty pod rot disease of cacao: mechanisms of the biotrophic and necrotrophic phases.</title>
        <authorList>
            <person name="Meinhardt L.W."/>
            <person name="Costa G.G.L."/>
            <person name="Thomazella D.P.T."/>
            <person name="Teixeira P.J.P.L."/>
            <person name="Carazzolle M.F."/>
            <person name="Schuster S.C."/>
            <person name="Carlson J.E."/>
            <person name="Guiltinan M.J."/>
            <person name="Mieczkowski P."/>
            <person name="Farmer A."/>
            <person name="Ramaraj T."/>
            <person name="Crozier J."/>
            <person name="Davis R.E."/>
            <person name="Shao J."/>
            <person name="Melnick R.L."/>
            <person name="Pereira G.A.G."/>
            <person name="Bailey B.A."/>
        </authorList>
    </citation>
    <scope>NUCLEOTIDE SEQUENCE [LARGE SCALE GENOMIC DNA]</scope>
    <source>
        <strain evidence="8 9">MCA 2997</strain>
    </source>
</reference>
<keyword evidence="9" id="KW-1185">Reference proteome</keyword>
<evidence type="ECO:0000313" key="9">
    <source>
        <dbReference type="Proteomes" id="UP000017559"/>
    </source>
</evidence>
<evidence type="ECO:0000313" key="8">
    <source>
        <dbReference type="EMBL" id="ESK88490.1"/>
    </source>
</evidence>
<dbReference type="KEGG" id="mrr:Moror_1288"/>
<dbReference type="AlphaFoldDB" id="V2X7M1"/>
<comment type="caution">
    <text evidence="8">The sequence shown here is derived from an EMBL/GenBank/DDBJ whole genome shotgun (WGS) entry which is preliminary data.</text>
</comment>
<evidence type="ECO:0000256" key="6">
    <source>
        <dbReference type="ARBA" id="ARBA00093546"/>
    </source>
</evidence>
<dbReference type="CDD" id="cd23507">
    <property type="entry name" value="hydrophobin_I"/>
    <property type="match status" value="1"/>
</dbReference>
<evidence type="ECO:0000256" key="4">
    <source>
        <dbReference type="ARBA" id="ARBA00022525"/>
    </source>
</evidence>
<evidence type="ECO:0000256" key="1">
    <source>
        <dbReference type="ARBA" id="ARBA00004191"/>
    </source>
</evidence>
<dbReference type="Proteomes" id="UP000017559">
    <property type="component" value="Unassembled WGS sequence"/>
</dbReference>
<feature type="chain" id="PRO_5013986565" description="Hydrophobin" evidence="7">
    <location>
        <begin position="18"/>
        <end position="105"/>
    </location>
</feature>
<dbReference type="OrthoDB" id="4225815at2759"/>
<comment type="similarity">
    <text evidence="2 7">Belongs to the fungal hydrophobin family.</text>
</comment>
<evidence type="ECO:0000256" key="5">
    <source>
        <dbReference type="ARBA" id="ARBA00023157"/>
    </source>
</evidence>
<dbReference type="HOGENOM" id="CLU_105134_2_0_1"/>